<keyword evidence="3" id="KW-0540">Nuclease</keyword>
<dbReference type="PROSITE" id="PS00730">
    <property type="entry name" value="AP_NUCLEASE_F2_2"/>
    <property type="match status" value="1"/>
</dbReference>
<keyword evidence="10" id="KW-0255">Endonuclease</keyword>
<dbReference type="SUPFAM" id="SSF51658">
    <property type="entry name" value="Xylose isomerase-like"/>
    <property type="match status" value="1"/>
</dbReference>
<comment type="similarity">
    <text evidence="2">Belongs to the AP endonuclease 2 family.</text>
</comment>
<proteinExistence type="inferred from homology"/>
<protein>
    <submittedName>
        <fullName evidence="10">Endonuclease IV</fullName>
    </submittedName>
</protein>
<dbReference type="SMART" id="SM00518">
    <property type="entry name" value="AP2Ec"/>
    <property type="match status" value="1"/>
</dbReference>
<evidence type="ECO:0000256" key="8">
    <source>
        <dbReference type="ARBA" id="ARBA00023204"/>
    </source>
</evidence>
<dbReference type="Gene3D" id="3.20.20.150">
    <property type="entry name" value="Divalent-metal-dependent TIM barrel enzymes"/>
    <property type="match status" value="1"/>
</dbReference>
<evidence type="ECO:0000313" key="11">
    <source>
        <dbReference type="Proteomes" id="UP000215596"/>
    </source>
</evidence>
<dbReference type="EMBL" id="NPBY01000012">
    <property type="protein sequence ID" value="PAD79346.1"/>
    <property type="molecule type" value="Genomic_DNA"/>
</dbReference>
<dbReference type="Pfam" id="PF01261">
    <property type="entry name" value="AP_endonuc_2"/>
    <property type="match status" value="1"/>
</dbReference>
<evidence type="ECO:0000256" key="6">
    <source>
        <dbReference type="ARBA" id="ARBA00022801"/>
    </source>
</evidence>
<dbReference type="InterPro" id="IPR036237">
    <property type="entry name" value="Xyl_isomerase-like_sf"/>
</dbReference>
<dbReference type="PANTHER" id="PTHR21445:SF0">
    <property type="entry name" value="APURINIC-APYRIMIDINIC ENDONUCLEASE"/>
    <property type="match status" value="1"/>
</dbReference>
<dbReference type="GO" id="GO:0008270">
    <property type="term" value="F:zinc ion binding"/>
    <property type="evidence" value="ECO:0007669"/>
    <property type="project" value="InterPro"/>
</dbReference>
<evidence type="ECO:0000259" key="9">
    <source>
        <dbReference type="Pfam" id="PF01261"/>
    </source>
</evidence>
<evidence type="ECO:0000256" key="3">
    <source>
        <dbReference type="ARBA" id="ARBA00022722"/>
    </source>
</evidence>
<dbReference type="PROSITE" id="PS51432">
    <property type="entry name" value="AP_NUCLEASE_F2_4"/>
    <property type="match status" value="1"/>
</dbReference>
<dbReference type="PROSITE" id="PS00731">
    <property type="entry name" value="AP_NUCLEASE_F2_3"/>
    <property type="match status" value="1"/>
</dbReference>
<evidence type="ECO:0000256" key="4">
    <source>
        <dbReference type="ARBA" id="ARBA00022723"/>
    </source>
</evidence>
<dbReference type="RefSeq" id="WP_095263665.1">
    <property type="nucleotide sequence ID" value="NZ_NPBY01000012.1"/>
</dbReference>
<dbReference type="OrthoDB" id="9805666at2"/>
<keyword evidence="8" id="KW-0234">DNA repair</keyword>
<name>A0A268F1T8_9BACL</name>
<dbReference type="AlphaFoldDB" id="A0A268F1T8"/>
<dbReference type="InterPro" id="IPR018246">
    <property type="entry name" value="AP_endonuc_F2_Zn_BS"/>
</dbReference>
<evidence type="ECO:0000256" key="7">
    <source>
        <dbReference type="ARBA" id="ARBA00022833"/>
    </source>
</evidence>
<evidence type="ECO:0000256" key="5">
    <source>
        <dbReference type="ARBA" id="ARBA00022763"/>
    </source>
</evidence>
<evidence type="ECO:0000256" key="1">
    <source>
        <dbReference type="ARBA" id="ARBA00001947"/>
    </source>
</evidence>
<dbReference type="GO" id="GO:0008081">
    <property type="term" value="F:phosphoric diester hydrolase activity"/>
    <property type="evidence" value="ECO:0007669"/>
    <property type="project" value="TreeGrafter"/>
</dbReference>
<dbReference type="Proteomes" id="UP000215596">
    <property type="component" value="Unassembled WGS sequence"/>
</dbReference>
<comment type="cofactor">
    <cofactor evidence="1">
        <name>Zn(2+)</name>
        <dbReference type="ChEBI" id="CHEBI:29105"/>
    </cofactor>
</comment>
<evidence type="ECO:0000256" key="2">
    <source>
        <dbReference type="ARBA" id="ARBA00005340"/>
    </source>
</evidence>
<evidence type="ECO:0000313" key="10">
    <source>
        <dbReference type="EMBL" id="PAD79346.1"/>
    </source>
</evidence>
<feature type="domain" description="Xylose isomerase-like TIM barrel" evidence="9">
    <location>
        <begin position="22"/>
        <end position="281"/>
    </location>
</feature>
<dbReference type="GO" id="GO:0006284">
    <property type="term" value="P:base-excision repair"/>
    <property type="evidence" value="ECO:0007669"/>
    <property type="project" value="TreeGrafter"/>
</dbReference>
<dbReference type="NCBIfam" id="TIGR00587">
    <property type="entry name" value="nfo"/>
    <property type="match status" value="1"/>
</dbReference>
<accession>A0A268F1T8</accession>
<keyword evidence="6" id="KW-0378">Hydrolase</keyword>
<keyword evidence="7" id="KW-0862">Zinc</keyword>
<dbReference type="GO" id="GO:0003906">
    <property type="term" value="F:DNA-(apurinic or apyrimidinic site) endonuclease activity"/>
    <property type="evidence" value="ECO:0007669"/>
    <property type="project" value="TreeGrafter"/>
</dbReference>
<sequence length="287" mass="31379">MKRDIRIGSHVSTRGGFLAAARHAADIGGSCFQYFPKNPRSLHIKQPDIRDAQACAAFCREHDLQSIAHTPYPSNMAVGQSRGDEHYRLTVQSLVNDLVIAEACGSLGIVVHFGHLKSEDVLAGYQNVIRCLNDVLAGWRGSAKLLIENQAGDHGSMGMTLEECVKVRQLAEHPEHIGFCLDTCHLYAAGGWNPARTDELLAKGQELGYWDHLVAVHLNDSKYGAGSRKDRHARVGQGMIGEEGLRSLVLSAELAGKMFVLESEKGEDGTHREDIAEVLSWSDSKGE</sequence>
<keyword evidence="4" id="KW-0479">Metal-binding</keyword>
<dbReference type="InterPro" id="IPR013022">
    <property type="entry name" value="Xyl_isomerase-like_TIM-brl"/>
</dbReference>
<dbReference type="GO" id="GO:0003677">
    <property type="term" value="F:DNA binding"/>
    <property type="evidence" value="ECO:0007669"/>
    <property type="project" value="InterPro"/>
</dbReference>
<dbReference type="InterPro" id="IPR001719">
    <property type="entry name" value="AP_endonuc_2"/>
</dbReference>
<reference evidence="10 11" key="1">
    <citation type="submission" date="2017-07" db="EMBL/GenBank/DDBJ databases">
        <title>Isolation and whole genome analysis of endospore-forming bacteria from heroin.</title>
        <authorList>
            <person name="Kalinowski J."/>
            <person name="Ahrens B."/>
            <person name="Al-Dilaimi A."/>
            <person name="Winkler A."/>
            <person name="Wibberg D."/>
            <person name="Schleenbecker U."/>
            <person name="Ruckert C."/>
            <person name="Wolfel R."/>
            <person name="Grass G."/>
        </authorList>
    </citation>
    <scope>NUCLEOTIDE SEQUENCE [LARGE SCALE GENOMIC DNA]</scope>
    <source>
        <strain evidence="10 11">7537-G1</strain>
    </source>
</reference>
<organism evidence="10 11">
    <name type="scientific">Paenibacillus campinasensis</name>
    <dbReference type="NCBI Taxonomy" id="66347"/>
    <lineage>
        <taxon>Bacteria</taxon>
        <taxon>Bacillati</taxon>
        <taxon>Bacillota</taxon>
        <taxon>Bacilli</taxon>
        <taxon>Bacillales</taxon>
        <taxon>Paenibacillaceae</taxon>
        <taxon>Paenibacillus</taxon>
    </lineage>
</organism>
<gene>
    <name evidence="10" type="ORF">CHH67_03820</name>
</gene>
<comment type="caution">
    <text evidence="10">The sequence shown here is derived from an EMBL/GenBank/DDBJ whole genome shotgun (WGS) entry which is preliminary data.</text>
</comment>
<dbReference type="PANTHER" id="PTHR21445">
    <property type="entry name" value="ENDONUCLEASE IV ENDODEOXYRIBONUCLEASE IV"/>
    <property type="match status" value="1"/>
</dbReference>
<keyword evidence="5" id="KW-0227">DNA damage</keyword>